<name>A0A4R0JNC8_9ACTN</name>
<dbReference type="OrthoDB" id="9799092at2"/>
<sequence>MRNQISVAVHTDLDDLVRLESQLFSEDAGVHDPRVDVSWPTRHARDDFVRLIDLDSALVLVARREGVVVGHLVGYLTAPSATRFGRRTAEIRSLYVDSASRASGVGQALVGRFSAWARENDASSVSVASYAANHGARAFYSRLGFAEQSVVFQAVLGD</sequence>
<keyword evidence="1 4" id="KW-0808">Transferase</keyword>
<dbReference type="InterPro" id="IPR000182">
    <property type="entry name" value="GNAT_dom"/>
</dbReference>
<evidence type="ECO:0000259" key="3">
    <source>
        <dbReference type="PROSITE" id="PS51186"/>
    </source>
</evidence>
<gene>
    <name evidence="4" type="ORF">E0H75_21630</name>
</gene>
<dbReference type="PANTHER" id="PTHR43877:SF1">
    <property type="entry name" value="ACETYLTRANSFERASE"/>
    <property type="match status" value="1"/>
</dbReference>
<keyword evidence="2" id="KW-0012">Acyltransferase</keyword>
<dbReference type="PROSITE" id="PS51186">
    <property type="entry name" value="GNAT"/>
    <property type="match status" value="1"/>
</dbReference>
<dbReference type="EMBL" id="SJKD01000005">
    <property type="protein sequence ID" value="TCC47394.1"/>
    <property type="molecule type" value="Genomic_DNA"/>
</dbReference>
<dbReference type="InterPro" id="IPR050832">
    <property type="entry name" value="Bact_Acetyltransf"/>
</dbReference>
<evidence type="ECO:0000256" key="2">
    <source>
        <dbReference type="ARBA" id="ARBA00023315"/>
    </source>
</evidence>
<evidence type="ECO:0000313" key="4">
    <source>
        <dbReference type="EMBL" id="TCC47394.1"/>
    </source>
</evidence>
<feature type="domain" description="N-acetyltransferase" evidence="3">
    <location>
        <begin position="3"/>
        <end position="158"/>
    </location>
</feature>
<dbReference type="RefSeq" id="WP_131515464.1">
    <property type="nucleotide sequence ID" value="NZ_SJKD01000005.1"/>
</dbReference>
<comment type="caution">
    <text evidence="4">The sequence shown here is derived from an EMBL/GenBank/DDBJ whole genome shotgun (WGS) entry which is preliminary data.</text>
</comment>
<dbReference type="Pfam" id="PF00583">
    <property type="entry name" value="Acetyltransf_1"/>
    <property type="match status" value="1"/>
</dbReference>
<keyword evidence="5" id="KW-1185">Reference proteome</keyword>
<dbReference type="AlphaFoldDB" id="A0A4R0JNC8"/>
<dbReference type="CDD" id="cd04301">
    <property type="entry name" value="NAT_SF"/>
    <property type="match status" value="1"/>
</dbReference>
<evidence type="ECO:0000313" key="5">
    <source>
        <dbReference type="Proteomes" id="UP000293342"/>
    </source>
</evidence>
<dbReference type="Gene3D" id="3.40.630.30">
    <property type="match status" value="1"/>
</dbReference>
<evidence type="ECO:0000256" key="1">
    <source>
        <dbReference type="ARBA" id="ARBA00022679"/>
    </source>
</evidence>
<reference evidence="4 5" key="1">
    <citation type="submission" date="2019-02" db="EMBL/GenBank/DDBJ databases">
        <title>Kribbella capetownensis sp. nov. and Kribbella speibonae sp. nov., isolated from soil.</title>
        <authorList>
            <person name="Curtis S.M."/>
            <person name="Norton I."/>
            <person name="Everest G.J."/>
            <person name="Meyers P.R."/>
        </authorList>
    </citation>
    <scope>NUCLEOTIDE SEQUENCE [LARGE SCALE GENOMIC DNA]</scope>
    <source>
        <strain evidence="4 5">YM53</strain>
    </source>
</reference>
<dbReference type="PANTHER" id="PTHR43877">
    <property type="entry name" value="AMINOALKYLPHOSPHONATE N-ACETYLTRANSFERASE-RELATED-RELATED"/>
    <property type="match status" value="1"/>
</dbReference>
<dbReference type="SUPFAM" id="SSF55729">
    <property type="entry name" value="Acyl-CoA N-acyltransferases (Nat)"/>
    <property type="match status" value="1"/>
</dbReference>
<dbReference type="InterPro" id="IPR016181">
    <property type="entry name" value="Acyl_CoA_acyltransferase"/>
</dbReference>
<organism evidence="4 5">
    <name type="scientific">Kribbella capetownensis</name>
    <dbReference type="NCBI Taxonomy" id="1572659"/>
    <lineage>
        <taxon>Bacteria</taxon>
        <taxon>Bacillati</taxon>
        <taxon>Actinomycetota</taxon>
        <taxon>Actinomycetes</taxon>
        <taxon>Propionibacteriales</taxon>
        <taxon>Kribbellaceae</taxon>
        <taxon>Kribbella</taxon>
    </lineage>
</organism>
<proteinExistence type="predicted"/>
<dbReference type="GO" id="GO:0016747">
    <property type="term" value="F:acyltransferase activity, transferring groups other than amino-acyl groups"/>
    <property type="evidence" value="ECO:0007669"/>
    <property type="project" value="InterPro"/>
</dbReference>
<protein>
    <submittedName>
        <fullName evidence="4">GNAT family N-acetyltransferase</fullName>
    </submittedName>
</protein>
<dbReference type="Proteomes" id="UP000293342">
    <property type="component" value="Unassembled WGS sequence"/>
</dbReference>
<accession>A0A4R0JNC8</accession>